<dbReference type="EMBL" id="CP042433">
    <property type="protein sequence ID" value="QEC55874.1"/>
    <property type="molecule type" value="Genomic_DNA"/>
</dbReference>
<dbReference type="Proteomes" id="UP000321204">
    <property type="component" value="Chromosome"/>
</dbReference>
<proteinExistence type="predicted"/>
<keyword evidence="1" id="KW-1133">Transmembrane helix</keyword>
<accession>A0A5B8UGX4</accession>
<feature type="transmembrane region" description="Helical" evidence="1">
    <location>
        <begin position="45"/>
        <end position="62"/>
    </location>
</feature>
<keyword evidence="3" id="KW-1185">Reference proteome</keyword>
<dbReference type="AlphaFoldDB" id="A0A5B8UGX4"/>
<dbReference type="RefSeq" id="WP_146785400.1">
    <property type="nucleotide sequence ID" value="NZ_BAABIO010000001.1"/>
</dbReference>
<evidence type="ECO:0000313" key="3">
    <source>
        <dbReference type="Proteomes" id="UP000321204"/>
    </source>
</evidence>
<evidence type="ECO:0000256" key="1">
    <source>
        <dbReference type="SAM" id="Phobius"/>
    </source>
</evidence>
<gene>
    <name evidence="2" type="ORF">FSB75_08190</name>
</gene>
<name>A0A5B8UGX4_9BACT</name>
<evidence type="ECO:0000313" key="2">
    <source>
        <dbReference type="EMBL" id="QEC55874.1"/>
    </source>
</evidence>
<keyword evidence="1" id="KW-0472">Membrane</keyword>
<organism evidence="2 3">
    <name type="scientific">Flavisolibacter ginsenosidimutans</name>
    <dbReference type="NCBI Taxonomy" id="661481"/>
    <lineage>
        <taxon>Bacteria</taxon>
        <taxon>Pseudomonadati</taxon>
        <taxon>Bacteroidota</taxon>
        <taxon>Chitinophagia</taxon>
        <taxon>Chitinophagales</taxon>
        <taxon>Chitinophagaceae</taxon>
        <taxon>Flavisolibacter</taxon>
    </lineage>
</organism>
<dbReference type="KEGG" id="fgg:FSB75_08190"/>
<reference evidence="2 3" key="1">
    <citation type="journal article" date="2015" name="Int. J. Syst. Evol. Microbiol.">
        <title>Flavisolibacter ginsenosidimutans sp. nov., with ginsenoside-converting activity isolated from soil used for cultivating ginseng.</title>
        <authorList>
            <person name="Zhao Y."/>
            <person name="Liu Q."/>
            <person name="Kang M.S."/>
            <person name="Jin F."/>
            <person name="Yu H."/>
            <person name="Im W.T."/>
        </authorList>
    </citation>
    <scope>NUCLEOTIDE SEQUENCE [LARGE SCALE GENOMIC DNA]</scope>
    <source>
        <strain evidence="2 3">Gsoil 636</strain>
    </source>
</reference>
<keyword evidence="1" id="KW-0812">Transmembrane</keyword>
<sequence>MEATKNEAWRLMGLDFKLLCCRFSVGAAQSGLIKVFVKFFQPTKFFPLFHFWSLITFTFAALF</sequence>
<protein>
    <submittedName>
        <fullName evidence="2">Uncharacterized protein</fullName>
    </submittedName>
</protein>